<dbReference type="SUPFAM" id="SSF47565">
    <property type="entry name" value="Insect pheromone/odorant-binding proteins"/>
    <property type="match status" value="1"/>
</dbReference>
<keyword evidence="4 5" id="KW-0732">Signal</keyword>
<name>A0A194QDF0_PAPXU</name>
<reference evidence="6 7" key="1">
    <citation type="journal article" date="2015" name="Nat. Commun.">
        <title>Outbred genome sequencing and CRISPR/Cas9 gene editing in butterflies.</title>
        <authorList>
            <person name="Li X."/>
            <person name="Fan D."/>
            <person name="Zhang W."/>
            <person name="Liu G."/>
            <person name="Zhang L."/>
            <person name="Zhao L."/>
            <person name="Fang X."/>
            <person name="Chen L."/>
            <person name="Dong Y."/>
            <person name="Chen Y."/>
            <person name="Ding Y."/>
            <person name="Zhao R."/>
            <person name="Feng M."/>
            <person name="Zhu Y."/>
            <person name="Feng Y."/>
            <person name="Jiang X."/>
            <person name="Zhu D."/>
            <person name="Xiang H."/>
            <person name="Feng X."/>
            <person name="Li S."/>
            <person name="Wang J."/>
            <person name="Zhang G."/>
            <person name="Kronforst M.R."/>
            <person name="Wang W."/>
        </authorList>
    </citation>
    <scope>NUCLEOTIDE SEQUENCE [LARGE SCALE GENOMIC DNA]</scope>
    <source>
        <strain evidence="6">Ya'a_city_454_Px</strain>
        <tissue evidence="6">Whole body</tissue>
    </source>
</reference>
<keyword evidence="3" id="KW-0964">Secreted</keyword>
<dbReference type="PANTHER" id="PTHR11857:SF43">
    <property type="entry name" value="GEO07291P1-RELATED"/>
    <property type="match status" value="1"/>
</dbReference>
<evidence type="ECO:0000256" key="2">
    <source>
        <dbReference type="ARBA" id="ARBA00008098"/>
    </source>
</evidence>
<dbReference type="SMART" id="SM00708">
    <property type="entry name" value="PhBP"/>
    <property type="match status" value="1"/>
</dbReference>
<proteinExistence type="inferred from homology"/>
<evidence type="ECO:0000256" key="1">
    <source>
        <dbReference type="ARBA" id="ARBA00004613"/>
    </source>
</evidence>
<evidence type="ECO:0000313" key="6">
    <source>
        <dbReference type="EMBL" id="KPJ03487.1"/>
    </source>
</evidence>
<protein>
    <submittedName>
        <fullName evidence="6">B2 protein</fullName>
    </submittedName>
</protein>
<sequence>MKYFVVFAICLVAVQALTDEQKEKLKKHRSECLAESKAVEEQVDKLKTGDFTNENDDLKKYTLCLMVKSELMTKDGKFKKDVALAKVPNAGKRVLILKMFVTADKPTVEKLIDACLANKGSTPQQNAWNYVKCYHEKDPKHSILI</sequence>
<dbReference type="EMBL" id="KQ459167">
    <property type="protein sequence ID" value="KPJ03487.1"/>
    <property type="molecule type" value="Genomic_DNA"/>
</dbReference>
<dbReference type="Pfam" id="PF01395">
    <property type="entry name" value="PBP_GOBP"/>
    <property type="match status" value="1"/>
</dbReference>
<dbReference type="GO" id="GO:0005615">
    <property type="term" value="C:extracellular space"/>
    <property type="evidence" value="ECO:0007669"/>
    <property type="project" value="TreeGrafter"/>
</dbReference>
<dbReference type="AlphaFoldDB" id="A0A194QDF0"/>
<accession>A0A194QDF0</accession>
<comment type="similarity">
    <text evidence="2">Belongs to the PBP/GOBP family.</text>
</comment>
<dbReference type="FunFam" id="1.10.238.20:FF:000001">
    <property type="entry name" value="General odorant-binding protein lush"/>
    <property type="match status" value="1"/>
</dbReference>
<dbReference type="InterPro" id="IPR036728">
    <property type="entry name" value="PBP_GOBP_sf"/>
</dbReference>
<keyword evidence="7" id="KW-1185">Reference proteome</keyword>
<dbReference type="Proteomes" id="UP000053268">
    <property type="component" value="Unassembled WGS sequence"/>
</dbReference>
<gene>
    <name evidence="6" type="ORF">RR46_03553</name>
</gene>
<feature type="chain" id="PRO_5008264256" evidence="5">
    <location>
        <begin position="17"/>
        <end position="145"/>
    </location>
</feature>
<organism evidence="6 7">
    <name type="scientific">Papilio xuthus</name>
    <name type="common">Asian swallowtail butterfly</name>
    <dbReference type="NCBI Taxonomy" id="66420"/>
    <lineage>
        <taxon>Eukaryota</taxon>
        <taxon>Metazoa</taxon>
        <taxon>Ecdysozoa</taxon>
        <taxon>Arthropoda</taxon>
        <taxon>Hexapoda</taxon>
        <taxon>Insecta</taxon>
        <taxon>Pterygota</taxon>
        <taxon>Neoptera</taxon>
        <taxon>Endopterygota</taxon>
        <taxon>Lepidoptera</taxon>
        <taxon>Glossata</taxon>
        <taxon>Ditrysia</taxon>
        <taxon>Papilionoidea</taxon>
        <taxon>Papilionidae</taxon>
        <taxon>Papilioninae</taxon>
        <taxon>Papilio</taxon>
    </lineage>
</organism>
<evidence type="ECO:0000313" key="7">
    <source>
        <dbReference type="Proteomes" id="UP000053268"/>
    </source>
</evidence>
<feature type="signal peptide" evidence="5">
    <location>
        <begin position="1"/>
        <end position="16"/>
    </location>
</feature>
<dbReference type="PANTHER" id="PTHR11857">
    <property type="entry name" value="ODORANT BINDING PROTEIN-RELATED"/>
    <property type="match status" value="1"/>
</dbReference>
<dbReference type="Gene3D" id="1.10.238.20">
    <property type="entry name" value="Pheromone/general odorant binding protein domain"/>
    <property type="match status" value="1"/>
</dbReference>
<dbReference type="InterPro" id="IPR006170">
    <property type="entry name" value="PBP/GOBP"/>
</dbReference>
<dbReference type="GO" id="GO:0005549">
    <property type="term" value="F:odorant binding"/>
    <property type="evidence" value="ECO:0007669"/>
    <property type="project" value="InterPro"/>
</dbReference>
<evidence type="ECO:0000256" key="4">
    <source>
        <dbReference type="ARBA" id="ARBA00022729"/>
    </source>
</evidence>
<evidence type="ECO:0000256" key="3">
    <source>
        <dbReference type="ARBA" id="ARBA00022525"/>
    </source>
</evidence>
<dbReference type="GO" id="GO:0007608">
    <property type="term" value="P:sensory perception of smell"/>
    <property type="evidence" value="ECO:0007669"/>
    <property type="project" value="TreeGrafter"/>
</dbReference>
<comment type="subcellular location">
    <subcellularLocation>
        <location evidence="1">Secreted</location>
    </subcellularLocation>
</comment>
<dbReference type="CDD" id="cd23992">
    <property type="entry name" value="PBP_GOBP"/>
    <property type="match status" value="1"/>
</dbReference>
<evidence type="ECO:0000256" key="5">
    <source>
        <dbReference type="SAM" id="SignalP"/>
    </source>
</evidence>